<dbReference type="AlphaFoldDB" id="A0A2N9GPZ6"/>
<dbReference type="GO" id="GO:0006952">
    <property type="term" value="P:defense response"/>
    <property type="evidence" value="ECO:0007669"/>
    <property type="project" value="InterPro"/>
</dbReference>
<evidence type="ECO:0000313" key="3">
    <source>
        <dbReference type="EMBL" id="SPD18398.1"/>
    </source>
</evidence>
<accession>A0A2N9GPZ6</accession>
<proteinExistence type="predicted"/>
<gene>
    <name evidence="2" type="ORF">FSB_LOCUS29196</name>
    <name evidence="3" type="ORF">FSB_LOCUS46280</name>
</gene>
<protein>
    <recommendedName>
        <fullName evidence="1">Bet v I/Major latex protein domain-containing protein</fullName>
    </recommendedName>
</protein>
<dbReference type="InterPro" id="IPR000916">
    <property type="entry name" value="Bet_v_I/MLP"/>
</dbReference>
<dbReference type="SMART" id="SM01037">
    <property type="entry name" value="Bet_v_1"/>
    <property type="match status" value="1"/>
</dbReference>
<dbReference type="CDD" id="cd07816">
    <property type="entry name" value="Bet_v1-like"/>
    <property type="match status" value="1"/>
</dbReference>
<evidence type="ECO:0000313" key="2">
    <source>
        <dbReference type="EMBL" id="SPD01314.1"/>
    </source>
</evidence>
<dbReference type="InterPro" id="IPR051761">
    <property type="entry name" value="MLP-like_ligand-binding"/>
</dbReference>
<evidence type="ECO:0000259" key="1">
    <source>
        <dbReference type="SMART" id="SM01037"/>
    </source>
</evidence>
<organism evidence="2">
    <name type="scientific">Fagus sylvatica</name>
    <name type="common">Beechnut</name>
    <dbReference type="NCBI Taxonomy" id="28930"/>
    <lineage>
        <taxon>Eukaryota</taxon>
        <taxon>Viridiplantae</taxon>
        <taxon>Streptophyta</taxon>
        <taxon>Embryophyta</taxon>
        <taxon>Tracheophyta</taxon>
        <taxon>Spermatophyta</taxon>
        <taxon>Magnoliopsida</taxon>
        <taxon>eudicotyledons</taxon>
        <taxon>Gunneridae</taxon>
        <taxon>Pentapetalae</taxon>
        <taxon>rosids</taxon>
        <taxon>fabids</taxon>
        <taxon>Fagales</taxon>
        <taxon>Fagaceae</taxon>
        <taxon>Fagus</taxon>
    </lineage>
</organism>
<sequence length="151" mass="17048">MSLFGKLEAEAEAKAPAYKFHEVNTTRIPETAKICPKFFQRVDLQEGEWGGEGSVTCWYFIIDGKAVMSKEVLEAVDNKNQSVTYNVIGGVLKELYKSFKFIVQATPKGEGALVRWTLVYEKLNVDVPDPTTMLQFGIDVTKEIDDYLNQE</sequence>
<dbReference type="EMBL" id="OIVN01004621">
    <property type="protein sequence ID" value="SPD18398.1"/>
    <property type="molecule type" value="Genomic_DNA"/>
</dbReference>
<dbReference type="PANTHER" id="PTHR31907">
    <property type="entry name" value="MLP-LIKE PROTEIN 423"/>
    <property type="match status" value="1"/>
</dbReference>
<feature type="domain" description="Bet v I/Major latex protein" evidence="1">
    <location>
        <begin position="2"/>
        <end position="151"/>
    </location>
</feature>
<dbReference type="InterPro" id="IPR023393">
    <property type="entry name" value="START-like_dom_sf"/>
</dbReference>
<dbReference type="Pfam" id="PF00407">
    <property type="entry name" value="Bet_v_1"/>
    <property type="match status" value="1"/>
</dbReference>
<dbReference type="Gene3D" id="3.30.530.20">
    <property type="match status" value="1"/>
</dbReference>
<dbReference type="EMBL" id="OIVN01002182">
    <property type="protein sequence ID" value="SPD01314.1"/>
    <property type="molecule type" value="Genomic_DNA"/>
</dbReference>
<name>A0A2N9GPZ6_FAGSY</name>
<dbReference type="SUPFAM" id="SSF55961">
    <property type="entry name" value="Bet v1-like"/>
    <property type="match status" value="1"/>
</dbReference>
<reference evidence="2" key="1">
    <citation type="submission" date="2018-02" db="EMBL/GenBank/DDBJ databases">
        <authorList>
            <person name="Cohen D.B."/>
            <person name="Kent A.D."/>
        </authorList>
    </citation>
    <scope>NUCLEOTIDE SEQUENCE</scope>
</reference>